<sequence length="118" mass="12243">MGGGAEQTPGSRTRHTAEQPLAAVLVCADEACGGCGAAALEALRPLVAHTPRAVLVRSGCVHPRGGCRDRGPDAPSVRLQRCTGDPRTGLRPHGPSHAVDGASTAEAYRQVERWLDEG</sequence>
<keyword evidence="2" id="KW-1185">Reference proteome</keyword>
<evidence type="ECO:0000313" key="2">
    <source>
        <dbReference type="Proteomes" id="UP001139485"/>
    </source>
</evidence>
<dbReference type="Proteomes" id="UP001139485">
    <property type="component" value="Unassembled WGS sequence"/>
</dbReference>
<evidence type="ECO:0000313" key="1">
    <source>
        <dbReference type="EMBL" id="MCM0622826.1"/>
    </source>
</evidence>
<comment type="caution">
    <text evidence="1">The sequence shown here is derived from an EMBL/GenBank/DDBJ whole genome shotgun (WGS) entry which is preliminary data.</text>
</comment>
<organism evidence="1 2">
    <name type="scientific">Nocardioides bruguierae</name>
    <dbReference type="NCBI Taxonomy" id="2945102"/>
    <lineage>
        <taxon>Bacteria</taxon>
        <taxon>Bacillati</taxon>
        <taxon>Actinomycetota</taxon>
        <taxon>Actinomycetes</taxon>
        <taxon>Propionibacteriales</taxon>
        <taxon>Nocardioidaceae</taxon>
        <taxon>Nocardioides</taxon>
    </lineage>
</organism>
<dbReference type="AlphaFoldDB" id="A0A9X2DBC2"/>
<protein>
    <submittedName>
        <fullName evidence="1">Uncharacterized protein</fullName>
    </submittedName>
</protein>
<proteinExistence type="predicted"/>
<accession>A0A9X2DBC2</accession>
<gene>
    <name evidence="1" type="ORF">M8330_21285</name>
</gene>
<dbReference type="RefSeq" id="WP_250828983.1">
    <property type="nucleotide sequence ID" value="NZ_JAMOIL010000052.1"/>
</dbReference>
<dbReference type="EMBL" id="JAMOIL010000052">
    <property type="protein sequence ID" value="MCM0622826.1"/>
    <property type="molecule type" value="Genomic_DNA"/>
</dbReference>
<reference evidence="1" key="1">
    <citation type="submission" date="2022-05" db="EMBL/GenBank/DDBJ databases">
        <authorList>
            <person name="Tuo L."/>
        </authorList>
    </citation>
    <scope>NUCLEOTIDE SEQUENCE</scope>
    <source>
        <strain evidence="1">BSK12Z-4</strain>
    </source>
</reference>
<name>A0A9X2DBC2_9ACTN</name>